<dbReference type="AlphaFoldDB" id="A0A1V4IEC2"/>
<dbReference type="EMBL" id="MZGV01000060">
    <property type="protein sequence ID" value="OPJ58269.1"/>
    <property type="molecule type" value="Genomic_DNA"/>
</dbReference>
<keyword evidence="3" id="KW-1185">Reference proteome</keyword>
<evidence type="ECO:0000256" key="1">
    <source>
        <dbReference type="SAM" id="Phobius"/>
    </source>
</evidence>
<feature type="transmembrane region" description="Helical" evidence="1">
    <location>
        <begin position="413"/>
        <end position="432"/>
    </location>
</feature>
<evidence type="ECO:0000313" key="2">
    <source>
        <dbReference type="EMBL" id="OPJ58269.1"/>
    </source>
</evidence>
<comment type="caution">
    <text evidence="2">The sequence shown here is derived from an EMBL/GenBank/DDBJ whole genome shotgun (WGS) entry which is preliminary data.</text>
</comment>
<gene>
    <name evidence="2" type="ORF">CLORY_36890</name>
</gene>
<keyword evidence="1" id="KW-1133">Transmembrane helix</keyword>
<feature type="transmembrane region" description="Helical" evidence="1">
    <location>
        <begin position="33"/>
        <end position="56"/>
    </location>
</feature>
<proteinExistence type="predicted"/>
<reference evidence="2 3" key="1">
    <citation type="submission" date="2017-03" db="EMBL/GenBank/DDBJ databases">
        <title>Genome sequence of Clostridium oryzae DSM 28571.</title>
        <authorList>
            <person name="Poehlein A."/>
            <person name="Daniel R."/>
        </authorList>
    </citation>
    <scope>NUCLEOTIDE SEQUENCE [LARGE SCALE GENOMIC DNA]</scope>
    <source>
        <strain evidence="2 3">DSM 28571</strain>
    </source>
</reference>
<feature type="transmembrane region" description="Helical" evidence="1">
    <location>
        <begin position="189"/>
        <end position="205"/>
    </location>
</feature>
<dbReference type="STRING" id="1450648.CLORY_36890"/>
<accession>A0A1V4IEC2</accession>
<protein>
    <recommendedName>
        <fullName evidence="4">Transmembrane protein</fullName>
    </recommendedName>
</protein>
<keyword evidence="1" id="KW-0812">Transmembrane</keyword>
<feature type="transmembrane region" description="Helical" evidence="1">
    <location>
        <begin position="135"/>
        <end position="154"/>
    </location>
</feature>
<name>A0A1V4IEC2_9CLOT</name>
<dbReference type="Proteomes" id="UP000190080">
    <property type="component" value="Unassembled WGS sequence"/>
</dbReference>
<feature type="transmembrane region" description="Helical" evidence="1">
    <location>
        <begin position="160"/>
        <end position="182"/>
    </location>
</feature>
<keyword evidence="1" id="KW-0472">Membrane</keyword>
<feature type="transmembrane region" description="Helical" evidence="1">
    <location>
        <begin position="104"/>
        <end position="123"/>
    </location>
</feature>
<feature type="transmembrane region" description="Helical" evidence="1">
    <location>
        <begin position="477"/>
        <end position="499"/>
    </location>
</feature>
<evidence type="ECO:0008006" key="4">
    <source>
        <dbReference type="Google" id="ProtNLM"/>
    </source>
</evidence>
<sequence>MQPTNNQLNTGCYFLIKYGEAFMNKKINISERTIVIISCIILSFIALRVLFIKPLIGMADNGDFFREINNAGLYYLSDNYKDRHFGYFNRLYGIRQYLYESNDVFISSLFILIKIALFINKIFISGKIFDLRVLAILYFSFFILAFFMIMNFFSKIVKKPVLLVMVSLTIFIFGDIGYLAYFNSFYGEPASYVFFFLMLGIVFKISDENSPRLKLFIFYTIVSTIFITAKQQNTPTIILLLILNTRILTLRKSKLWKLIVAAGTAVIVVASICTYALITQNISHINKYHAYTRGILSESSDQEKDTEALGLNKKFTILNGTTYYDKYFIENPESKRMNEEFYKNLSYFSIIKYYLTHIDKLSGKLNMAAKNSFIIRPDAIGNYEKAYGNKYGGKTYFFTAWSSIKCRLFPRNFKFILFFYASFYGMLMKAYIEGFIKKDLRLKMIIEILAIVGVIGIMQFGISFLGAGDADISKHLFLFNVCFDCMLISQVIFIFSYIYQRFILKKR</sequence>
<feature type="transmembrane region" description="Helical" evidence="1">
    <location>
        <begin position="217"/>
        <end position="243"/>
    </location>
</feature>
<feature type="transmembrane region" description="Helical" evidence="1">
    <location>
        <begin position="444"/>
        <end position="465"/>
    </location>
</feature>
<evidence type="ECO:0000313" key="3">
    <source>
        <dbReference type="Proteomes" id="UP000190080"/>
    </source>
</evidence>
<organism evidence="2 3">
    <name type="scientific">Clostridium oryzae</name>
    <dbReference type="NCBI Taxonomy" id="1450648"/>
    <lineage>
        <taxon>Bacteria</taxon>
        <taxon>Bacillati</taxon>
        <taxon>Bacillota</taxon>
        <taxon>Clostridia</taxon>
        <taxon>Eubacteriales</taxon>
        <taxon>Clostridiaceae</taxon>
        <taxon>Clostridium</taxon>
    </lineage>
</organism>
<feature type="transmembrane region" description="Helical" evidence="1">
    <location>
        <begin position="255"/>
        <end position="278"/>
    </location>
</feature>